<dbReference type="RefSeq" id="WP_028158880.1">
    <property type="nucleotide sequence ID" value="NZ_CP081350.1"/>
</dbReference>
<evidence type="ECO:0008006" key="5">
    <source>
        <dbReference type="Google" id="ProtNLM"/>
    </source>
</evidence>
<accession>A0A0A3XRT2</accession>
<dbReference type="CDD" id="cd13578">
    <property type="entry name" value="PBP2_Bug27"/>
    <property type="match status" value="1"/>
</dbReference>
<protein>
    <recommendedName>
        <fullName evidence="5">MFS transporter</fullName>
    </recommendedName>
</protein>
<comment type="caution">
    <text evidence="3">The sequence shown here is derived from an EMBL/GenBank/DDBJ whole genome shotgun (WGS) entry which is preliminary data.</text>
</comment>
<dbReference type="Gene3D" id="3.40.190.10">
    <property type="entry name" value="Periplasmic binding protein-like II"/>
    <property type="match status" value="1"/>
</dbReference>
<dbReference type="PIRSF" id="PIRSF017082">
    <property type="entry name" value="YflP"/>
    <property type="match status" value="1"/>
</dbReference>
<name>A0A0A3XRT2_BRAJP</name>
<dbReference type="Gene3D" id="3.40.190.150">
    <property type="entry name" value="Bordetella uptake gene, domain 1"/>
    <property type="match status" value="1"/>
</dbReference>
<proteinExistence type="inferred from homology"/>
<evidence type="ECO:0000313" key="4">
    <source>
        <dbReference type="Proteomes" id="UP000030377"/>
    </source>
</evidence>
<dbReference type="InterPro" id="IPR005064">
    <property type="entry name" value="BUG"/>
</dbReference>
<sequence>MLRRRKFVQFAALAIAASASHVFALRGYPNRPVYLIVGFSPGGNTDIVARTVGRWLSQQFRQSFIVENHIGAATNLATEKVVRAAPDGCTLLVASAANAINAALYRNLKFNFIRDTVPIAMIASTPLVMCVNPALPVRSVSEFVARATAEPARLNFASSGLGSPPHVAAELFKMMAAVDMMHIAYRGDAEAIADLIGGRVHVYFATLPGAMGFIRSGALRALAIGAAERSPSLPDVPAMAEFLPGYEATIWNGLNAPKNTPDDIVLQVNRAVNASLSDPILMAPLAELGARALPGSPDDYARFLAAETVKWGRIVDSIGARLE</sequence>
<dbReference type="PANTHER" id="PTHR42928">
    <property type="entry name" value="TRICARBOXYLATE-BINDING PROTEIN"/>
    <property type="match status" value="1"/>
</dbReference>
<evidence type="ECO:0000256" key="1">
    <source>
        <dbReference type="ARBA" id="ARBA00006987"/>
    </source>
</evidence>
<feature type="signal peptide" evidence="2">
    <location>
        <begin position="1"/>
        <end position="24"/>
    </location>
</feature>
<dbReference type="EMBL" id="JRPN01000021">
    <property type="protein sequence ID" value="KGT75979.1"/>
    <property type="molecule type" value="Genomic_DNA"/>
</dbReference>
<dbReference type="AlphaFoldDB" id="A0A0A3XRT2"/>
<reference evidence="3 4" key="1">
    <citation type="submission" date="2014-09" db="EMBL/GenBank/DDBJ databases">
        <title>Draft genome of Bradyrhizobium japonicum Is-34.</title>
        <authorList>
            <person name="Tsurumaru H."/>
            <person name="Yamakawa T."/>
            <person name="Hashimoto S."/>
            <person name="Okizaki K."/>
            <person name="Kanesaki Y."/>
            <person name="Yoshikawa H."/>
            <person name="Yajima S."/>
        </authorList>
    </citation>
    <scope>NUCLEOTIDE SEQUENCE [LARGE SCALE GENOMIC DNA]</scope>
    <source>
        <strain evidence="3 4">Is-34</strain>
    </source>
</reference>
<organism evidence="3 4">
    <name type="scientific">Bradyrhizobium japonicum</name>
    <dbReference type="NCBI Taxonomy" id="375"/>
    <lineage>
        <taxon>Bacteria</taxon>
        <taxon>Pseudomonadati</taxon>
        <taxon>Pseudomonadota</taxon>
        <taxon>Alphaproteobacteria</taxon>
        <taxon>Hyphomicrobiales</taxon>
        <taxon>Nitrobacteraceae</taxon>
        <taxon>Bradyrhizobium</taxon>
    </lineage>
</organism>
<feature type="chain" id="PRO_5002016618" description="MFS transporter" evidence="2">
    <location>
        <begin position="25"/>
        <end position="323"/>
    </location>
</feature>
<dbReference type="SUPFAM" id="SSF53850">
    <property type="entry name" value="Periplasmic binding protein-like II"/>
    <property type="match status" value="1"/>
</dbReference>
<dbReference type="InterPro" id="IPR042100">
    <property type="entry name" value="Bug_dom1"/>
</dbReference>
<evidence type="ECO:0000256" key="2">
    <source>
        <dbReference type="SAM" id="SignalP"/>
    </source>
</evidence>
<dbReference type="PANTHER" id="PTHR42928:SF5">
    <property type="entry name" value="BLR1237 PROTEIN"/>
    <property type="match status" value="1"/>
</dbReference>
<gene>
    <name evidence="3" type="ORF">MA20_29480</name>
</gene>
<dbReference type="Pfam" id="PF03401">
    <property type="entry name" value="TctC"/>
    <property type="match status" value="1"/>
</dbReference>
<dbReference type="Proteomes" id="UP000030377">
    <property type="component" value="Unassembled WGS sequence"/>
</dbReference>
<keyword evidence="2" id="KW-0732">Signal</keyword>
<evidence type="ECO:0000313" key="3">
    <source>
        <dbReference type="EMBL" id="KGT75979.1"/>
    </source>
</evidence>
<comment type="similarity">
    <text evidence="1">Belongs to the UPF0065 (bug) family.</text>
</comment>